<proteinExistence type="predicted"/>
<feature type="non-terminal residue" evidence="1">
    <location>
        <position position="130"/>
    </location>
</feature>
<name>A0ABY7DHI9_MYAAR</name>
<dbReference type="InterPro" id="IPR011001">
    <property type="entry name" value="Saposin-like"/>
</dbReference>
<organism evidence="1 2">
    <name type="scientific">Mya arenaria</name>
    <name type="common">Soft-shell clam</name>
    <dbReference type="NCBI Taxonomy" id="6604"/>
    <lineage>
        <taxon>Eukaryota</taxon>
        <taxon>Metazoa</taxon>
        <taxon>Spiralia</taxon>
        <taxon>Lophotrochozoa</taxon>
        <taxon>Mollusca</taxon>
        <taxon>Bivalvia</taxon>
        <taxon>Autobranchia</taxon>
        <taxon>Heteroconchia</taxon>
        <taxon>Euheterodonta</taxon>
        <taxon>Imparidentia</taxon>
        <taxon>Neoheterodontei</taxon>
        <taxon>Myida</taxon>
        <taxon>Myoidea</taxon>
        <taxon>Myidae</taxon>
        <taxon>Mya</taxon>
    </lineage>
</organism>
<dbReference type="EMBL" id="CP111013">
    <property type="protein sequence ID" value="WAQ97102.1"/>
    <property type="molecule type" value="Genomic_DNA"/>
</dbReference>
<dbReference type="Proteomes" id="UP001164746">
    <property type="component" value="Chromosome 2"/>
</dbReference>
<reference evidence="1" key="1">
    <citation type="submission" date="2022-11" db="EMBL/GenBank/DDBJ databases">
        <title>Centuries of genome instability and evolution in soft-shell clam transmissible cancer (bioRxiv).</title>
        <authorList>
            <person name="Hart S.F.M."/>
            <person name="Yonemitsu M.A."/>
            <person name="Giersch R.M."/>
            <person name="Beal B.F."/>
            <person name="Arriagada G."/>
            <person name="Davis B.W."/>
            <person name="Ostrander E.A."/>
            <person name="Goff S.P."/>
            <person name="Metzger M.J."/>
        </authorList>
    </citation>
    <scope>NUCLEOTIDE SEQUENCE</scope>
    <source>
        <strain evidence="1">MELC-2E11</strain>
        <tissue evidence="1">Siphon/mantle</tissue>
    </source>
</reference>
<dbReference type="Gene3D" id="1.10.225.10">
    <property type="entry name" value="Saposin-like"/>
    <property type="match status" value="1"/>
</dbReference>
<accession>A0ABY7DHI9</accession>
<evidence type="ECO:0008006" key="3">
    <source>
        <dbReference type="Google" id="ProtNLM"/>
    </source>
</evidence>
<evidence type="ECO:0000313" key="1">
    <source>
        <dbReference type="EMBL" id="WAQ97102.1"/>
    </source>
</evidence>
<gene>
    <name evidence="1" type="ORF">MAR_029792</name>
</gene>
<sequence>CLLVAPTVIKEIEMGAKPDQACAQLKLCGNHNDTRAIVQKPTITKELHLSCAVCARALEPVISDITGDYAKIQNVAQNICNNLPAIYRSQCMTLANDEHGYMWKPFFERYTPKMLCELAECTGNPPGNLS</sequence>
<evidence type="ECO:0000313" key="2">
    <source>
        <dbReference type="Proteomes" id="UP001164746"/>
    </source>
</evidence>
<keyword evidence="2" id="KW-1185">Reference proteome</keyword>
<protein>
    <recommendedName>
        <fullName evidence="3">Saposin B-type domain-containing protein</fullName>
    </recommendedName>
</protein>
<dbReference type="SUPFAM" id="SSF47862">
    <property type="entry name" value="Saposin"/>
    <property type="match status" value="1"/>
</dbReference>